<organism evidence="1 2">
    <name type="scientific">Trifolium medium</name>
    <dbReference type="NCBI Taxonomy" id="97028"/>
    <lineage>
        <taxon>Eukaryota</taxon>
        <taxon>Viridiplantae</taxon>
        <taxon>Streptophyta</taxon>
        <taxon>Embryophyta</taxon>
        <taxon>Tracheophyta</taxon>
        <taxon>Spermatophyta</taxon>
        <taxon>Magnoliopsida</taxon>
        <taxon>eudicotyledons</taxon>
        <taxon>Gunneridae</taxon>
        <taxon>Pentapetalae</taxon>
        <taxon>rosids</taxon>
        <taxon>fabids</taxon>
        <taxon>Fabales</taxon>
        <taxon>Fabaceae</taxon>
        <taxon>Papilionoideae</taxon>
        <taxon>50 kb inversion clade</taxon>
        <taxon>NPAAA clade</taxon>
        <taxon>Hologalegina</taxon>
        <taxon>IRL clade</taxon>
        <taxon>Trifolieae</taxon>
        <taxon>Trifolium</taxon>
    </lineage>
</organism>
<proteinExistence type="predicted"/>
<evidence type="ECO:0000313" key="1">
    <source>
        <dbReference type="EMBL" id="MCI00435.1"/>
    </source>
</evidence>
<protein>
    <submittedName>
        <fullName evidence="1">F-box protein</fullName>
    </submittedName>
</protein>
<keyword evidence="2" id="KW-1185">Reference proteome</keyword>
<dbReference type="EMBL" id="LXQA010043195">
    <property type="protein sequence ID" value="MCI00435.1"/>
    <property type="molecule type" value="Genomic_DNA"/>
</dbReference>
<comment type="caution">
    <text evidence="1">The sequence shown here is derived from an EMBL/GenBank/DDBJ whole genome shotgun (WGS) entry which is preliminary data.</text>
</comment>
<reference evidence="1 2" key="1">
    <citation type="journal article" date="2018" name="Front. Plant Sci.">
        <title>Red Clover (Trifolium pratense) and Zigzag Clover (T. medium) - A Picture of Genomic Similarities and Differences.</title>
        <authorList>
            <person name="Dluhosova J."/>
            <person name="Istvanek J."/>
            <person name="Nedelnik J."/>
            <person name="Repkova J."/>
        </authorList>
    </citation>
    <scope>NUCLEOTIDE SEQUENCE [LARGE SCALE GENOMIC DNA]</scope>
    <source>
        <strain evidence="2">cv. 10/8</strain>
        <tissue evidence="1">Leaf</tissue>
    </source>
</reference>
<evidence type="ECO:0000313" key="2">
    <source>
        <dbReference type="Proteomes" id="UP000265520"/>
    </source>
</evidence>
<dbReference type="Proteomes" id="UP000265520">
    <property type="component" value="Unassembled WGS sequence"/>
</dbReference>
<name>A0A392NPK8_9FABA</name>
<dbReference type="AlphaFoldDB" id="A0A392NPK8"/>
<feature type="non-terminal residue" evidence="1">
    <location>
        <position position="112"/>
    </location>
</feature>
<accession>A0A392NPK8</accession>
<sequence>MRPRVLLTRLLRLDRRDTSSFEPLCLPPWFLQWHPLSCARSENIVKVHTLGTDSWKSVSVFPFVGVYVQSSGQYASGTINWLVYMEIKQGIEIKQDRFFIASLDLGNESYQK</sequence>